<feature type="compositionally biased region" description="Polar residues" evidence="1">
    <location>
        <begin position="266"/>
        <end position="284"/>
    </location>
</feature>
<organism evidence="2 3">
    <name type="scientific">Gymnopilus junonius</name>
    <name type="common">Spectacular rustgill mushroom</name>
    <name type="synonym">Gymnopilus spectabilis subsp. junonius</name>
    <dbReference type="NCBI Taxonomy" id="109634"/>
    <lineage>
        <taxon>Eukaryota</taxon>
        <taxon>Fungi</taxon>
        <taxon>Dikarya</taxon>
        <taxon>Basidiomycota</taxon>
        <taxon>Agaricomycotina</taxon>
        <taxon>Agaricomycetes</taxon>
        <taxon>Agaricomycetidae</taxon>
        <taxon>Agaricales</taxon>
        <taxon>Agaricineae</taxon>
        <taxon>Hymenogastraceae</taxon>
        <taxon>Gymnopilus</taxon>
    </lineage>
</organism>
<feature type="compositionally biased region" description="Low complexity" evidence="1">
    <location>
        <begin position="228"/>
        <end position="240"/>
    </location>
</feature>
<dbReference type="EMBL" id="JADNYJ010000175">
    <property type="protein sequence ID" value="KAF8877066.1"/>
    <property type="molecule type" value="Genomic_DNA"/>
</dbReference>
<name>A0A9P5TH59_GYMJU</name>
<proteinExistence type="predicted"/>
<feature type="compositionally biased region" description="Basic and acidic residues" evidence="1">
    <location>
        <begin position="304"/>
        <end position="313"/>
    </location>
</feature>
<feature type="compositionally biased region" description="Basic and acidic residues" evidence="1">
    <location>
        <begin position="241"/>
        <end position="257"/>
    </location>
</feature>
<feature type="region of interest" description="Disordered" evidence="1">
    <location>
        <begin position="224"/>
        <end position="324"/>
    </location>
</feature>
<evidence type="ECO:0000256" key="1">
    <source>
        <dbReference type="SAM" id="MobiDB-lite"/>
    </source>
</evidence>
<feature type="compositionally biased region" description="Polar residues" evidence="1">
    <location>
        <begin position="144"/>
        <end position="165"/>
    </location>
</feature>
<accession>A0A9P5TH59</accession>
<evidence type="ECO:0000313" key="2">
    <source>
        <dbReference type="EMBL" id="KAF8877066.1"/>
    </source>
</evidence>
<protein>
    <submittedName>
        <fullName evidence="2">Uncharacterized protein</fullName>
    </submittedName>
</protein>
<comment type="caution">
    <text evidence="2">The sequence shown here is derived from an EMBL/GenBank/DDBJ whole genome shotgun (WGS) entry which is preliminary data.</text>
</comment>
<gene>
    <name evidence="2" type="ORF">CPB84DRAFT_1852776</name>
</gene>
<reference evidence="2" key="1">
    <citation type="submission" date="2020-11" db="EMBL/GenBank/DDBJ databases">
        <authorList>
            <consortium name="DOE Joint Genome Institute"/>
            <person name="Ahrendt S."/>
            <person name="Riley R."/>
            <person name="Andreopoulos W."/>
            <person name="LaButti K."/>
            <person name="Pangilinan J."/>
            <person name="Ruiz-duenas F.J."/>
            <person name="Barrasa J.M."/>
            <person name="Sanchez-Garcia M."/>
            <person name="Camarero S."/>
            <person name="Miyauchi S."/>
            <person name="Serrano A."/>
            <person name="Linde D."/>
            <person name="Babiker R."/>
            <person name="Drula E."/>
            <person name="Ayuso-Fernandez I."/>
            <person name="Pacheco R."/>
            <person name="Padilla G."/>
            <person name="Ferreira P."/>
            <person name="Barriuso J."/>
            <person name="Kellner H."/>
            <person name="Castanera R."/>
            <person name="Alfaro M."/>
            <person name="Ramirez L."/>
            <person name="Pisabarro A.G."/>
            <person name="Kuo A."/>
            <person name="Tritt A."/>
            <person name="Lipzen A."/>
            <person name="He G."/>
            <person name="Yan M."/>
            <person name="Ng V."/>
            <person name="Cullen D."/>
            <person name="Martin F."/>
            <person name="Rosso M.-N."/>
            <person name="Henrissat B."/>
            <person name="Hibbett D."/>
            <person name="Martinez A.T."/>
            <person name="Grigoriev I.V."/>
        </authorList>
    </citation>
    <scope>NUCLEOTIDE SEQUENCE</scope>
    <source>
        <strain evidence="2">AH 44721</strain>
    </source>
</reference>
<evidence type="ECO:0000313" key="3">
    <source>
        <dbReference type="Proteomes" id="UP000724874"/>
    </source>
</evidence>
<sequence length="345" mass="37435">MTPRSLPRTYNDMCRLPEYSNFRLAVDCWATQPHLPIPTSLPLSSTSSSTSSLSNYYPYHSSNPVFASSFRTAATYPTYPMNNWGEANRSYAASGVLPPKFQKFIGVPSNPYKGHFGVDNRNYVFKTPGGPTFGMTYTSTITAQNIPGPSQLNTKSDFPQASTSKDGGLQDLISPPQPPTRRANAIKKKSASCSVLPPRQNLKRKRREYEEECVLSSTLKYSEADIPSGSVSTSTSFQSTSHKDSAKESKSTPRESPEETPAGNIISGSATGSISFQAASTGAPATTEVVPPKAKRPRIQRNVEPSDRVLRSDEEVDDEDERLPAQHASGVVMITGVVARLASIS</sequence>
<dbReference type="AlphaFoldDB" id="A0A9P5TH59"/>
<keyword evidence="3" id="KW-1185">Reference proteome</keyword>
<feature type="region of interest" description="Disordered" evidence="1">
    <location>
        <begin position="144"/>
        <end position="208"/>
    </location>
</feature>
<dbReference type="Proteomes" id="UP000724874">
    <property type="component" value="Unassembled WGS sequence"/>
</dbReference>